<dbReference type="PANTHER" id="PTHR38781">
    <property type="entry name" value="ANTITOXIN DINJ-RELATED"/>
    <property type="match status" value="1"/>
</dbReference>
<sequence>MMTSSNFNVRIDDDLRAEATQILASYGLSPTQAIKLFFNQVVATRKVPLSFDYHATEPQPTAKVLQIIEQNQLEQSQGKSSKYANFDDMMTDLSQ</sequence>
<dbReference type="NCBIfam" id="TIGR02384">
    <property type="entry name" value="RelB_DinJ"/>
    <property type="match status" value="1"/>
</dbReference>
<dbReference type="GO" id="GO:0006351">
    <property type="term" value="P:DNA-templated transcription"/>
    <property type="evidence" value="ECO:0007669"/>
    <property type="project" value="TreeGrafter"/>
</dbReference>
<protein>
    <submittedName>
        <fullName evidence="4">RHH-type transcriptional regulator, rel operon repressor / antitoxin RelB</fullName>
    </submittedName>
</protein>
<name>A0A286EAM0_9NEIS</name>
<evidence type="ECO:0000313" key="4">
    <source>
        <dbReference type="EMBL" id="SOD67884.1"/>
    </source>
</evidence>
<evidence type="ECO:0000313" key="5">
    <source>
        <dbReference type="Proteomes" id="UP000219669"/>
    </source>
</evidence>
<feature type="region of interest" description="Disordered" evidence="3">
    <location>
        <begin position="76"/>
        <end position="95"/>
    </location>
</feature>
<organism evidence="4 5">
    <name type="scientific">Alysiella filiformis DSM 16848</name>
    <dbReference type="NCBI Taxonomy" id="1120981"/>
    <lineage>
        <taxon>Bacteria</taxon>
        <taxon>Pseudomonadati</taxon>
        <taxon>Pseudomonadota</taxon>
        <taxon>Betaproteobacteria</taxon>
        <taxon>Neisseriales</taxon>
        <taxon>Neisseriaceae</taxon>
        <taxon>Alysiella</taxon>
    </lineage>
</organism>
<reference evidence="4 5" key="1">
    <citation type="submission" date="2017-09" db="EMBL/GenBank/DDBJ databases">
        <authorList>
            <person name="Ehlers B."/>
            <person name="Leendertz F.H."/>
        </authorList>
    </citation>
    <scope>NUCLEOTIDE SEQUENCE [LARGE SCALE GENOMIC DNA]</scope>
    <source>
        <strain evidence="4 5">DSM 16848</strain>
    </source>
</reference>
<gene>
    <name evidence="4" type="ORF">SAMN02746062_01033</name>
</gene>
<evidence type="ECO:0000256" key="3">
    <source>
        <dbReference type="SAM" id="MobiDB-lite"/>
    </source>
</evidence>
<dbReference type="RefSeq" id="WP_224446381.1">
    <property type="nucleotide sequence ID" value="NZ_CP083931.1"/>
</dbReference>
<accession>A0A286EAM0</accession>
<keyword evidence="2" id="KW-1277">Toxin-antitoxin system</keyword>
<dbReference type="Pfam" id="PF04221">
    <property type="entry name" value="RelB"/>
    <property type="match status" value="1"/>
</dbReference>
<comment type="similarity">
    <text evidence="1">Belongs to the RelB/DinJ antitoxin family.</text>
</comment>
<dbReference type="InterPro" id="IPR013321">
    <property type="entry name" value="Arc_rbn_hlx_hlx"/>
</dbReference>
<dbReference type="Proteomes" id="UP000219669">
    <property type="component" value="Unassembled WGS sequence"/>
</dbReference>
<evidence type="ECO:0000256" key="2">
    <source>
        <dbReference type="ARBA" id="ARBA00022649"/>
    </source>
</evidence>
<dbReference type="GO" id="GO:0006355">
    <property type="term" value="P:regulation of DNA-templated transcription"/>
    <property type="evidence" value="ECO:0007669"/>
    <property type="project" value="InterPro"/>
</dbReference>
<proteinExistence type="inferred from homology"/>
<dbReference type="Gene3D" id="1.10.1220.10">
    <property type="entry name" value="Met repressor-like"/>
    <property type="match status" value="1"/>
</dbReference>
<dbReference type="PANTHER" id="PTHR38781:SF1">
    <property type="entry name" value="ANTITOXIN DINJ-RELATED"/>
    <property type="match status" value="1"/>
</dbReference>
<dbReference type="AlphaFoldDB" id="A0A286EAM0"/>
<dbReference type="EMBL" id="OCNF01000007">
    <property type="protein sequence ID" value="SOD67884.1"/>
    <property type="molecule type" value="Genomic_DNA"/>
</dbReference>
<evidence type="ECO:0000256" key="1">
    <source>
        <dbReference type="ARBA" id="ARBA00010562"/>
    </source>
</evidence>
<dbReference type="InterPro" id="IPR007337">
    <property type="entry name" value="RelB/DinJ"/>
</dbReference>
<keyword evidence="5" id="KW-1185">Reference proteome</keyword>